<evidence type="ECO:0000256" key="1">
    <source>
        <dbReference type="SAM" id="MobiDB-lite"/>
    </source>
</evidence>
<dbReference type="EMBL" id="CP001358">
    <property type="protein sequence ID" value="ACL49676.1"/>
    <property type="molecule type" value="Genomic_DNA"/>
</dbReference>
<name>B8J1R8_DESDA</name>
<evidence type="ECO:0000313" key="2">
    <source>
        <dbReference type="EMBL" id="ACL49676.1"/>
    </source>
</evidence>
<accession>B8J1R8</accession>
<dbReference type="KEGG" id="dds:Ddes_1779"/>
<dbReference type="HOGENOM" id="CLU_3182844_0_0_7"/>
<organism evidence="2">
    <name type="scientific">Desulfovibrio desulfuricans (strain ATCC 27774 / DSM 6949 / MB)</name>
    <dbReference type="NCBI Taxonomy" id="525146"/>
    <lineage>
        <taxon>Bacteria</taxon>
        <taxon>Pseudomonadati</taxon>
        <taxon>Thermodesulfobacteriota</taxon>
        <taxon>Desulfovibrionia</taxon>
        <taxon>Desulfovibrionales</taxon>
        <taxon>Desulfovibrionaceae</taxon>
        <taxon>Desulfovibrio</taxon>
    </lineage>
</organism>
<feature type="region of interest" description="Disordered" evidence="1">
    <location>
        <begin position="17"/>
        <end position="46"/>
    </location>
</feature>
<gene>
    <name evidence="2" type="ordered locus">Ddes_1779</name>
</gene>
<protein>
    <submittedName>
        <fullName evidence="2">Uncharacterized protein</fullName>
    </submittedName>
</protein>
<reference evidence="2" key="1">
    <citation type="submission" date="2009-01" db="EMBL/GenBank/DDBJ databases">
        <title>Complete sequence of Desulfovibrio desulfuricans subsp. desulfuricans str. ATCC 27774.</title>
        <authorList>
            <consortium name="US DOE Joint Genome Institute"/>
            <person name="Lucas S."/>
            <person name="Copeland A."/>
            <person name="Lapidus A."/>
            <person name="Glavina del Rio T."/>
            <person name="Tice H."/>
            <person name="Bruce D."/>
            <person name="Goodwin L."/>
            <person name="Pitluck S."/>
            <person name="Sims D."/>
            <person name="Lu M."/>
            <person name="Kiss H."/>
            <person name="Meineke L."/>
            <person name="Brettin T."/>
            <person name="Detter J.C."/>
            <person name="Han C."/>
            <person name="Larimer F."/>
            <person name="Land M."/>
            <person name="Hauser L."/>
            <person name="Kyrpides N."/>
            <person name="Ovchinnikova G."/>
            <person name="Hazen T.C."/>
        </authorList>
    </citation>
    <scope>NUCLEOTIDE SEQUENCE [LARGE SCALE GENOMIC DNA]</scope>
    <source>
        <strain evidence="2">ATCC 27774</strain>
    </source>
</reference>
<feature type="compositionally biased region" description="Low complexity" evidence="1">
    <location>
        <begin position="24"/>
        <end position="37"/>
    </location>
</feature>
<sequence length="46" mass="4858">MRPVWQHMAATHCREYGQTVRKNGQSADSLGAGSAAGMKESGRPAA</sequence>
<dbReference type="AlphaFoldDB" id="B8J1R8"/>
<proteinExistence type="predicted"/>